<evidence type="ECO:0000256" key="1">
    <source>
        <dbReference type="ARBA" id="ARBA00022837"/>
    </source>
</evidence>
<dbReference type="InterPro" id="IPR011992">
    <property type="entry name" value="EF-hand-dom_pair"/>
</dbReference>
<keyword evidence="1" id="KW-0106">Calcium</keyword>
<dbReference type="InterPro" id="IPR052591">
    <property type="entry name" value="CML21-like"/>
</dbReference>
<dbReference type="EMBL" id="HBHY01007063">
    <property type="protein sequence ID" value="CAE0133619.1"/>
    <property type="molecule type" value="Transcribed_RNA"/>
</dbReference>
<dbReference type="InterPro" id="IPR002048">
    <property type="entry name" value="EF_hand_dom"/>
</dbReference>
<reference evidence="4" key="1">
    <citation type="submission" date="2021-01" db="EMBL/GenBank/DDBJ databases">
        <authorList>
            <person name="Corre E."/>
            <person name="Pelletier E."/>
            <person name="Niang G."/>
            <person name="Scheremetjew M."/>
            <person name="Finn R."/>
            <person name="Kale V."/>
            <person name="Holt S."/>
            <person name="Cochrane G."/>
            <person name="Meng A."/>
            <person name="Brown T."/>
            <person name="Cohen L."/>
        </authorList>
    </citation>
    <scope>NUCLEOTIDE SEQUENCE</scope>
    <source>
        <strain evidence="4">RCC927</strain>
    </source>
</reference>
<feature type="domain" description="EF-hand" evidence="3">
    <location>
        <begin position="209"/>
        <end position="244"/>
    </location>
</feature>
<dbReference type="AlphaFoldDB" id="A0A7S3BHN7"/>
<evidence type="ECO:0000313" key="4">
    <source>
        <dbReference type="EMBL" id="CAE0133619.1"/>
    </source>
</evidence>
<dbReference type="PANTHER" id="PTHR23064">
    <property type="entry name" value="TROPONIN"/>
    <property type="match status" value="1"/>
</dbReference>
<dbReference type="SUPFAM" id="SSF47473">
    <property type="entry name" value="EF-hand"/>
    <property type="match status" value="1"/>
</dbReference>
<gene>
    <name evidence="4" type="ORF">PSIN1315_LOCUS4548</name>
</gene>
<feature type="domain" description="EF-hand" evidence="3">
    <location>
        <begin position="170"/>
        <end position="205"/>
    </location>
</feature>
<dbReference type="Pfam" id="PF13499">
    <property type="entry name" value="EF-hand_7"/>
    <property type="match status" value="1"/>
</dbReference>
<dbReference type="InterPro" id="IPR018247">
    <property type="entry name" value="EF_Hand_1_Ca_BS"/>
</dbReference>
<sequence>MGGCLSSPYAAKAGAGAPDGGAVPNSRFEQAKATRRPSEKRRNRLESQLIEAVKDHCANPTVKLKTMNSILMKFARIEPAFMELRELFKEFDTNGDGALQASEIEACLPKLGVEVTDELLNDIFKMSDIDDSRELDFHEFVIIIALIVLLNMRTKEATARDEDEVSEIDAAMNIVADAFAFFDKDADGSISRDEVEAALSEGGQKGGGSHHNLAAQRFKEMDWDGDSTVTFREFLISFTDWVTDAEEE</sequence>
<dbReference type="PROSITE" id="PS50222">
    <property type="entry name" value="EF_HAND_2"/>
    <property type="match status" value="4"/>
</dbReference>
<feature type="domain" description="EF-hand" evidence="3">
    <location>
        <begin position="79"/>
        <end position="114"/>
    </location>
</feature>
<evidence type="ECO:0000256" key="2">
    <source>
        <dbReference type="SAM" id="MobiDB-lite"/>
    </source>
</evidence>
<protein>
    <recommendedName>
        <fullName evidence="3">EF-hand domain-containing protein</fullName>
    </recommendedName>
</protein>
<dbReference type="Gene3D" id="1.10.238.10">
    <property type="entry name" value="EF-hand"/>
    <property type="match status" value="2"/>
</dbReference>
<feature type="compositionally biased region" description="Basic residues" evidence="2">
    <location>
        <begin position="33"/>
        <end position="43"/>
    </location>
</feature>
<feature type="domain" description="EF-hand" evidence="3">
    <location>
        <begin position="115"/>
        <end position="150"/>
    </location>
</feature>
<dbReference type="GO" id="GO:0005509">
    <property type="term" value="F:calcium ion binding"/>
    <property type="evidence" value="ECO:0007669"/>
    <property type="project" value="InterPro"/>
</dbReference>
<dbReference type="CDD" id="cd00051">
    <property type="entry name" value="EFh"/>
    <property type="match status" value="2"/>
</dbReference>
<proteinExistence type="predicted"/>
<evidence type="ECO:0000259" key="3">
    <source>
        <dbReference type="PROSITE" id="PS50222"/>
    </source>
</evidence>
<name>A0A7S3BHN7_9VIRI</name>
<accession>A0A7S3BHN7</accession>
<dbReference type="SMART" id="SM00054">
    <property type="entry name" value="EFh"/>
    <property type="match status" value="4"/>
</dbReference>
<organism evidence="4">
    <name type="scientific">Prasinoderma singulare</name>
    <dbReference type="NCBI Taxonomy" id="676789"/>
    <lineage>
        <taxon>Eukaryota</taxon>
        <taxon>Viridiplantae</taxon>
        <taxon>Prasinodermophyta</taxon>
        <taxon>Prasinodermophyceae</taxon>
        <taxon>Prasinodermales</taxon>
        <taxon>Prasinodermaceae</taxon>
        <taxon>Prasinoderma</taxon>
    </lineage>
</organism>
<feature type="compositionally biased region" description="Low complexity" evidence="2">
    <location>
        <begin position="12"/>
        <end position="22"/>
    </location>
</feature>
<feature type="region of interest" description="Disordered" evidence="2">
    <location>
        <begin position="12"/>
        <end position="43"/>
    </location>
</feature>
<dbReference type="Pfam" id="PF13405">
    <property type="entry name" value="EF-hand_6"/>
    <property type="match status" value="1"/>
</dbReference>
<dbReference type="PROSITE" id="PS00018">
    <property type="entry name" value="EF_HAND_1"/>
    <property type="match status" value="3"/>
</dbReference>